<dbReference type="CDD" id="cd18803">
    <property type="entry name" value="SF2_C_secA"/>
    <property type="match status" value="1"/>
</dbReference>
<evidence type="ECO:0000256" key="9">
    <source>
        <dbReference type="ARBA" id="ARBA00022833"/>
    </source>
</evidence>
<dbReference type="PROSITE" id="PS51196">
    <property type="entry name" value="SECA_MOTOR_DEAD"/>
    <property type="match status" value="1"/>
</dbReference>
<dbReference type="InterPro" id="IPR014001">
    <property type="entry name" value="Helicase_ATP-bd"/>
</dbReference>
<feature type="binding site" evidence="15">
    <location>
        <begin position="103"/>
        <end position="107"/>
    </location>
    <ligand>
        <name>ATP</name>
        <dbReference type="ChEBI" id="CHEBI:30616"/>
    </ligand>
</feature>
<dbReference type="Pfam" id="PF21090">
    <property type="entry name" value="P-loop_SecA"/>
    <property type="match status" value="1"/>
</dbReference>
<comment type="subcellular location">
    <subcellularLocation>
        <location evidence="15">Cell membrane</location>
        <topology evidence="15">Peripheral membrane protein</topology>
        <orientation evidence="15">Cytoplasmic side</orientation>
    </subcellularLocation>
    <subcellularLocation>
        <location evidence="15">Cytoplasm</location>
    </subcellularLocation>
    <subcellularLocation>
        <location evidence="2">Membrane</location>
        <topology evidence="2">Peripheral membrane protein</topology>
    </subcellularLocation>
    <text evidence="15">Distribution is 50-50.</text>
</comment>
<feature type="region of interest" description="Disordered" evidence="17">
    <location>
        <begin position="881"/>
        <end position="926"/>
    </location>
</feature>
<dbReference type="SMART" id="SM00958">
    <property type="entry name" value="SecA_PP_bind"/>
    <property type="match status" value="1"/>
</dbReference>
<comment type="catalytic activity">
    <reaction evidence="15">
        <text>ATP + H2O + cellular proteinSide 1 = ADP + phosphate + cellular proteinSide 2.</text>
        <dbReference type="EC" id="7.4.2.8"/>
    </reaction>
</comment>
<evidence type="ECO:0000256" key="5">
    <source>
        <dbReference type="ARBA" id="ARBA00022475"/>
    </source>
</evidence>
<feature type="region of interest" description="Disordered" evidence="17">
    <location>
        <begin position="938"/>
        <end position="958"/>
    </location>
</feature>
<dbReference type="InterPro" id="IPR011116">
    <property type="entry name" value="SecA_Wing/Scaffold"/>
</dbReference>
<comment type="caution">
    <text evidence="20">The sequence shown here is derived from an EMBL/GenBank/DDBJ whole genome shotgun (WGS) entry which is preliminary data.</text>
</comment>
<feature type="compositionally biased region" description="Polar residues" evidence="17">
    <location>
        <begin position="908"/>
        <end position="917"/>
    </location>
</feature>
<dbReference type="NCBIfam" id="TIGR00963">
    <property type="entry name" value="secA"/>
    <property type="match status" value="1"/>
</dbReference>
<dbReference type="InterPro" id="IPR036266">
    <property type="entry name" value="SecA_Wing/Scaffold_sf"/>
</dbReference>
<dbReference type="SMART" id="SM00957">
    <property type="entry name" value="SecA_DEAD"/>
    <property type="match status" value="1"/>
</dbReference>
<keyword evidence="21" id="KW-1185">Reference proteome</keyword>
<evidence type="ECO:0000256" key="11">
    <source>
        <dbReference type="ARBA" id="ARBA00022927"/>
    </source>
</evidence>
<dbReference type="PANTHER" id="PTHR30612:SF0">
    <property type="entry name" value="CHLOROPLAST PROTEIN-TRANSPORTING ATPASE"/>
    <property type="match status" value="1"/>
</dbReference>
<feature type="binding site" evidence="15">
    <location>
        <position position="85"/>
    </location>
    <ligand>
        <name>ATP</name>
        <dbReference type="ChEBI" id="CHEBI:30616"/>
    </ligand>
</feature>
<comment type="function">
    <text evidence="15">Part of the Sec protein translocase complex. Interacts with the SecYEG preprotein conducting channel. Has a central role in coupling the hydrolysis of ATP to the transfer of proteins into and across the cell membrane, serving as an ATP-driven molecular motor driving the stepwise translocation of polypeptide chains across the membrane.</text>
</comment>
<evidence type="ECO:0000256" key="6">
    <source>
        <dbReference type="ARBA" id="ARBA00022490"/>
    </source>
</evidence>
<accession>A0ABV3T5P1</accession>
<dbReference type="PROSITE" id="PS01312">
    <property type="entry name" value="SECA"/>
    <property type="match status" value="1"/>
</dbReference>
<dbReference type="HAMAP" id="MF_01382">
    <property type="entry name" value="SecA"/>
    <property type="match status" value="1"/>
</dbReference>
<proteinExistence type="inferred from homology"/>
<dbReference type="Pfam" id="PF07517">
    <property type="entry name" value="SecA_DEAD"/>
    <property type="match status" value="1"/>
</dbReference>
<comment type="cofactor">
    <cofactor evidence="1">
        <name>Zn(2+)</name>
        <dbReference type="ChEBI" id="CHEBI:29105"/>
    </cofactor>
</comment>
<evidence type="ECO:0000256" key="13">
    <source>
        <dbReference type="ARBA" id="ARBA00023010"/>
    </source>
</evidence>
<keyword evidence="8 15" id="KW-0547">Nucleotide-binding</keyword>
<dbReference type="CDD" id="cd17928">
    <property type="entry name" value="DEXDc_SecA"/>
    <property type="match status" value="1"/>
</dbReference>
<dbReference type="SUPFAM" id="SSF81886">
    <property type="entry name" value="Helical scaffold and wing domains of SecA"/>
    <property type="match status" value="1"/>
</dbReference>
<evidence type="ECO:0000256" key="2">
    <source>
        <dbReference type="ARBA" id="ARBA00004170"/>
    </source>
</evidence>
<keyword evidence="7" id="KW-0479">Metal-binding</keyword>
<dbReference type="NCBIfam" id="NF009538">
    <property type="entry name" value="PRK12904.1"/>
    <property type="match status" value="1"/>
</dbReference>
<evidence type="ECO:0000313" key="20">
    <source>
        <dbReference type="EMBL" id="MEX0429565.1"/>
    </source>
</evidence>
<evidence type="ECO:0000256" key="12">
    <source>
        <dbReference type="ARBA" id="ARBA00022967"/>
    </source>
</evidence>
<comment type="similarity">
    <text evidence="3 15 16">Belongs to the SecA family.</text>
</comment>
<dbReference type="Pfam" id="PF01043">
    <property type="entry name" value="SecA_PP_bind"/>
    <property type="match status" value="1"/>
</dbReference>
<dbReference type="PROSITE" id="PS51192">
    <property type="entry name" value="HELICASE_ATP_BIND_1"/>
    <property type="match status" value="1"/>
</dbReference>
<gene>
    <name evidence="15 20" type="primary">secA</name>
    <name evidence="20" type="ORF">AB3X52_18260</name>
</gene>
<reference evidence="20 21" key="1">
    <citation type="submission" date="2024-07" db="EMBL/GenBank/DDBJ databases">
        <authorList>
            <person name="Lee S."/>
            <person name="Kang M."/>
        </authorList>
    </citation>
    <scope>NUCLEOTIDE SEQUENCE [LARGE SCALE GENOMIC DNA]</scope>
    <source>
        <strain evidence="20 21">DS6</strain>
    </source>
</reference>
<dbReference type="InterPro" id="IPR011130">
    <property type="entry name" value="SecA_preprotein_X-link_dom"/>
</dbReference>
<keyword evidence="14 15" id="KW-0472">Membrane</keyword>
<evidence type="ECO:0000256" key="4">
    <source>
        <dbReference type="ARBA" id="ARBA00022448"/>
    </source>
</evidence>
<dbReference type="RefSeq" id="WP_367995531.1">
    <property type="nucleotide sequence ID" value="NZ_JBFPJR010000049.1"/>
</dbReference>
<keyword evidence="13 15" id="KW-0811">Translocation</keyword>
<dbReference type="Gene3D" id="3.10.450.50">
    <property type="match status" value="1"/>
</dbReference>
<dbReference type="SUPFAM" id="SSF52540">
    <property type="entry name" value="P-loop containing nucleoside triphosphate hydrolases"/>
    <property type="match status" value="2"/>
</dbReference>
<evidence type="ECO:0000256" key="8">
    <source>
        <dbReference type="ARBA" id="ARBA00022741"/>
    </source>
</evidence>
<dbReference type="InterPro" id="IPR000185">
    <property type="entry name" value="SecA"/>
</dbReference>
<keyword evidence="12 15" id="KW-1278">Translocase</keyword>
<organism evidence="20 21">
    <name type="scientific">Nocardioides eburneus</name>
    <dbReference type="NCBI Taxonomy" id="3231482"/>
    <lineage>
        <taxon>Bacteria</taxon>
        <taxon>Bacillati</taxon>
        <taxon>Actinomycetota</taxon>
        <taxon>Actinomycetes</taxon>
        <taxon>Propionibacteriales</taxon>
        <taxon>Nocardioidaceae</taxon>
        <taxon>Nocardioides</taxon>
    </lineage>
</organism>
<dbReference type="Gene3D" id="1.10.3060.10">
    <property type="entry name" value="Helical scaffold and wing domains of SecA"/>
    <property type="match status" value="1"/>
</dbReference>
<dbReference type="PRINTS" id="PR00906">
    <property type="entry name" value="SECA"/>
</dbReference>
<dbReference type="InterPro" id="IPR014018">
    <property type="entry name" value="SecA_motor_DEAD"/>
</dbReference>
<sequence length="958" mass="106916">MAILDKILRIGEGKILRQLEAIAKAVNAIEDDFVAMSDEELQGMTAEFKRRLEEGETLDDLMPEAFATVREAAKRVIGQRHYDVQIMGGAALHLGNIAEMKTGEGKTLVSTLPAYLNALAGKGVHIVTVNDYLAKFQSEMMGRIHHFLGLSVGVILPEMTPAERRAAYACDITYGTNNELGFDYLRDNMAGSVDDLVQREHFYAIVDEVDSILIDEARTPLIISGPTEDDVKWYDEFARVADTLEKDVDYEVDEKKRTIAVLEPGITKVEDHLGIDNLYDSVNTPLISFMNNSIKAKELFHRDKEYVVQDGEVLIVDEHTGRMLAGRRYNEGLHQAIEAKEGVQVREEYQTLATITLQNYFRLYEKLSGMTGTAMTEASEFDKIYKLGVVPIPTNKPMQRVDQADLVYRTEEAKYAAVVEDIAERNEKGQPILVGTVSVEKSEYLSGLLKQKGIPHTVLNAKYHADEAKIVALAGHKGAVTVATNMAGRGTDIMLGGSVEFLADQELRKRGLLPTGDTAEEYEAAWQPTVDRIKDQVAAEHEQVKEAGGLYVIGTERHESRRIDNQLRGRSGRQGDPGESRFYLSLQDELMRLFKSDWVDRILVMLKIPDDVPIENKRVTNAIANAQTQVEAQNFDSRKNVLKYDDVMDRQRKVIYAERREVLEGADLEKQIRTFIDDVVTGVVTGATQEYAEEWDLDQLWTDLRQIWPVSITAAELIEQAGGDKANLERDEVIEALKEDAQAAYDRREEEVGEDVMRELERQVVLSVLDRKWREHLYEMDYLREGIGLRAYSQRDPLVEYQREGFDMFGAMMDGIKEESVGFLFNLEVQVEEEQAFHYHPDGTRHAGPMHEGALAEPPVAVGVDGTGLEEISASLRAASPQIHAKGLDRPSAPTQLTYSGPDEQGTAEPSGTTVTNADDPYAGVGRNELCPCGSGKKFKQCHGRPGGPTGLSARVNG</sequence>
<evidence type="ECO:0000256" key="3">
    <source>
        <dbReference type="ARBA" id="ARBA00007650"/>
    </source>
</evidence>
<name>A0ABV3T5P1_9ACTN</name>
<dbReference type="InterPro" id="IPR004027">
    <property type="entry name" value="SEC_C_motif"/>
</dbReference>
<keyword evidence="6 15" id="KW-0963">Cytoplasm</keyword>
<dbReference type="Pfam" id="PF02810">
    <property type="entry name" value="SEC-C"/>
    <property type="match status" value="1"/>
</dbReference>
<keyword evidence="5 15" id="KW-1003">Cell membrane</keyword>
<evidence type="ECO:0000256" key="14">
    <source>
        <dbReference type="ARBA" id="ARBA00023136"/>
    </source>
</evidence>
<protein>
    <recommendedName>
        <fullName evidence="15 16">Protein translocase subunit SecA</fullName>
        <ecNumber evidence="15">7.4.2.8</ecNumber>
    </recommendedName>
</protein>
<feature type="domain" description="Helicase ATP-binding" evidence="18">
    <location>
        <begin position="87"/>
        <end position="246"/>
    </location>
</feature>
<keyword evidence="4 15" id="KW-0813">Transport</keyword>
<dbReference type="EMBL" id="JBFPJR010000049">
    <property type="protein sequence ID" value="MEX0429565.1"/>
    <property type="molecule type" value="Genomic_DNA"/>
</dbReference>
<dbReference type="InterPro" id="IPR044722">
    <property type="entry name" value="SecA_SF2_C"/>
</dbReference>
<dbReference type="Proteomes" id="UP001556631">
    <property type="component" value="Unassembled WGS sequence"/>
</dbReference>
<dbReference type="PANTHER" id="PTHR30612">
    <property type="entry name" value="SECA INNER MEMBRANE COMPONENT OF SEC PROTEIN SECRETION SYSTEM"/>
    <property type="match status" value="1"/>
</dbReference>
<evidence type="ECO:0000256" key="15">
    <source>
        <dbReference type="HAMAP-Rule" id="MF_01382"/>
    </source>
</evidence>
<dbReference type="InterPro" id="IPR020937">
    <property type="entry name" value="SecA_CS"/>
</dbReference>
<keyword evidence="10 15" id="KW-0067">ATP-binding</keyword>
<evidence type="ECO:0000256" key="7">
    <source>
        <dbReference type="ARBA" id="ARBA00022723"/>
    </source>
</evidence>
<dbReference type="Gene3D" id="3.90.1440.10">
    <property type="entry name" value="SecA, preprotein cross-linking domain"/>
    <property type="match status" value="1"/>
</dbReference>
<dbReference type="EC" id="7.4.2.8" evidence="15"/>
<comment type="subunit">
    <text evidence="15">Monomer and homodimer. Part of the essential Sec protein translocation apparatus which comprises SecA, SecYEG and auxiliary proteins SecDF. Other proteins may also be involved.</text>
</comment>
<feature type="domain" description="SecA family profile" evidence="19">
    <location>
        <begin position="1"/>
        <end position="615"/>
    </location>
</feature>
<evidence type="ECO:0000256" key="17">
    <source>
        <dbReference type="SAM" id="MobiDB-lite"/>
    </source>
</evidence>
<keyword evidence="11 15" id="KW-0653">Protein transport</keyword>
<feature type="binding site" evidence="15">
    <location>
        <position position="492"/>
    </location>
    <ligand>
        <name>ATP</name>
        <dbReference type="ChEBI" id="CHEBI:30616"/>
    </ligand>
</feature>
<keyword evidence="9" id="KW-0862">Zinc</keyword>
<dbReference type="InterPro" id="IPR036670">
    <property type="entry name" value="SecA_X-link_sf"/>
</dbReference>
<evidence type="ECO:0000259" key="19">
    <source>
        <dbReference type="PROSITE" id="PS51196"/>
    </source>
</evidence>
<evidence type="ECO:0000313" key="21">
    <source>
        <dbReference type="Proteomes" id="UP001556631"/>
    </source>
</evidence>
<evidence type="ECO:0000259" key="18">
    <source>
        <dbReference type="PROSITE" id="PS51192"/>
    </source>
</evidence>
<dbReference type="InterPro" id="IPR011115">
    <property type="entry name" value="SecA_DEAD"/>
</dbReference>
<dbReference type="Pfam" id="PF07516">
    <property type="entry name" value="SecA_SW"/>
    <property type="match status" value="1"/>
</dbReference>
<evidence type="ECO:0000256" key="16">
    <source>
        <dbReference type="RuleBase" id="RU003874"/>
    </source>
</evidence>
<dbReference type="SUPFAM" id="SSF81767">
    <property type="entry name" value="Pre-protein crosslinking domain of SecA"/>
    <property type="match status" value="1"/>
</dbReference>
<evidence type="ECO:0000256" key="1">
    <source>
        <dbReference type="ARBA" id="ARBA00001947"/>
    </source>
</evidence>
<dbReference type="InterPro" id="IPR027417">
    <property type="entry name" value="P-loop_NTPase"/>
</dbReference>
<dbReference type="Gene3D" id="3.40.50.300">
    <property type="entry name" value="P-loop containing nucleotide triphosphate hydrolases"/>
    <property type="match status" value="2"/>
</dbReference>
<evidence type="ECO:0000256" key="10">
    <source>
        <dbReference type="ARBA" id="ARBA00022840"/>
    </source>
</evidence>